<evidence type="ECO:0000313" key="2">
    <source>
        <dbReference type="Proteomes" id="UP000070456"/>
    </source>
</evidence>
<organism evidence="1 2">
    <name type="scientific">Thermotalea metallivorans</name>
    <dbReference type="NCBI Taxonomy" id="520762"/>
    <lineage>
        <taxon>Bacteria</taxon>
        <taxon>Bacillati</taxon>
        <taxon>Bacillota</taxon>
        <taxon>Clostridia</taxon>
        <taxon>Peptostreptococcales</taxon>
        <taxon>Thermotaleaceae</taxon>
        <taxon>Thermotalea</taxon>
    </lineage>
</organism>
<dbReference type="STRING" id="520762.AN619_02580"/>
<keyword evidence="2" id="KW-1185">Reference proteome</keyword>
<accession>A0A140LCK8</accession>
<dbReference type="RefSeq" id="WP_068554297.1">
    <property type="nucleotide sequence ID" value="NZ_LOEE01000006.1"/>
</dbReference>
<protein>
    <recommendedName>
        <fullName evidence="3">Phage protein</fullName>
    </recommendedName>
</protein>
<evidence type="ECO:0008006" key="3">
    <source>
        <dbReference type="Google" id="ProtNLM"/>
    </source>
</evidence>
<dbReference type="OrthoDB" id="2942871at2"/>
<reference evidence="1 2" key="1">
    <citation type="submission" date="2015-12" db="EMBL/GenBank/DDBJ databases">
        <title>Draft genome sequence of the thermoanaerobe Thermotalea metallivorans, an isolate from the runoff channel of the Great Artesian Basin, Australia.</title>
        <authorList>
            <person name="Patel B.K."/>
        </authorList>
    </citation>
    <scope>NUCLEOTIDE SEQUENCE [LARGE SCALE GENOMIC DNA]</scope>
    <source>
        <strain evidence="1 2">B2-1</strain>
    </source>
</reference>
<dbReference type="EMBL" id="LOEE01000006">
    <property type="protein sequence ID" value="KXG78283.1"/>
    <property type="molecule type" value="Genomic_DNA"/>
</dbReference>
<dbReference type="AlphaFoldDB" id="A0A140LCK8"/>
<dbReference type="Proteomes" id="UP000070456">
    <property type="component" value="Unassembled WGS sequence"/>
</dbReference>
<gene>
    <name evidence="1" type="ORF">AN619_02580</name>
</gene>
<sequence length="122" mass="13635">MNVFALARKSIESTYTGHCSIVEYKEVKDPVSKITKHEEVIVLENQPCRLSYDNISTTKSTESAHEVSQTIKLFIASEVEIKAGSKLVINQNGTTKAYECSGEPAIYPTHQEINLKLFKGWA</sequence>
<evidence type="ECO:0000313" key="1">
    <source>
        <dbReference type="EMBL" id="KXG78283.1"/>
    </source>
</evidence>
<comment type="caution">
    <text evidence="1">The sequence shown here is derived from an EMBL/GenBank/DDBJ whole genome shotgun (WGS) entry which is preliminary data.</text>
</comment>
<proteinExistence type="predicted"/>
<name>A0A140LCK8_9FIRM</name>